<accession>A0AAN7SYZ4</accession>
<dbReference type="GeneID" id="90023113"/>
<evidence type="ECO:0000256" key="3">
    <source>
        <dbReference type="ARBA" id="ARBA00022679"/>
    </source>
</evidence>
<comment type="pathway">
    <text evidence="1">Isoprenoid biosynthesis; isopentenyl diphosphate biosynthesis via mevalonate pathway; isopentenyl diphosphate from (R)-mevalonate: step 2/3.</text>
</comment>
<dbReference type="GO" id="GO:0006696">
    <property type="term" value="P:ergosterol biosynthetic process"/>
    <property type="evidence" value="ECO:0007669"/>
    <property type="project" value="TreeGrafter"/>
</dbReference>
<dbReference type="Proteomes" id="UP001309876">
    <property type="component" value="Unassembled WGS sequence"/>
</dbReference>
<dbReference type="EMBL" id="JAVRRJ010000004">
    <property type="protein sequence ID" value="KAK5085538.1"/>
    <property type="molecule type" value="Genomic_DNA"/>
</dbReference>
<dbReference type="InterPro" id="IPR014721">
    <property type="entry name" value="Ribsml_uS5_D2-typ_fold_subgr"/>
</dbReference>
<dbReference type="PANTHER" id="PTHR31814:SF2">
    <property type="entry name" value="PHOSPHOMEVALONATE KINASE"/>
    <property type="match status" value="1"/>
</dbReference>
<proteinExistence type="predicted"/>
<evidence type="ECO:0000313" key="8">
    <source>
        <dbReference type="Proteomes" id="UP001309876"/>
    </source>
</evidence>
<reference evidence="7 8" key="1">
    <citation type="submission" date="2023-08" db="EMBL/GenBank/DDBJ databases">
        <title>Black Yeasts Isolated from many extreme environments.</title>
        <authorList>
            <person name="Coleine C."/>
            <person name="Stajich J.E."/>
            <person name="Selbmann L."/>
        </authorList>
    </citation>
    <scope>NUCLEOTIDE SEQUENCE [LARGE SCALE GENOMIC DNA]</scope>
    <source>
        <strain evidence="7 8">CCFEE 5910</strain>
    </source>
</reference>
<protein>
    <recommendedName>
        <fullName evidence="2">phosphomevalonate kinase</fullName>
        <ecNumber evidence="2">2.7.4.2</ecNumber>
    </recommendedName>
</protein>
<dbReference type="GO" id="GO:0005524">
    <property type="term" value="F:ATP binding"/>
    <property type="evidence" value="ECO:0007669"/>
    <property type="project" value="UniProtKB-KW"/>
</dbReference>
<keyword evidence="8" id="KW-1185">Reference proteome</keyword>
<evidence type="ECO:0000256" key="5">
    <source>
        <dbReference type="ARBA" id="ARBA00022777"/>
    </source>
</evidence>
<sequence>MTGQPLAVSAPGKVLFTGGFLVLVRQHTGLVLGLDARIHVHIEQLDASILPNQDDAPLLVLVQSPQFTNAKWLYTVDEAEIDTTGFVQQITDLSRLAKLDDIDQHGLQEVADIIATIRSLVREMSTKSGVPIEPPVITELLDFCTAIPGVVGGVAPGAGGYDAVALLVRNDPEVVEELETRLNGWKAREKSTGITIGRVQLLKARQAYEGVRFEDVNKYMDWIG</sequence>
<dbReference type="PANTHER" id="PTHR31814">
    <property type="match status" value="1"/>
</dbReference>
<dbReference type="InterPro" id="IPR035102">
    <property type="entry name" value="Phosphomevalonate_kinase"/>
</dbReference>
<dbReference type="Gene3D" id="3.30.230.10">
    <property type="match status" value="1"/>
</dbReference>
<organism evidence="7 8">
    <name type="scientific">Lithohypha guttulata</name>
    <dbReference type="NCBI Taxonomy" id="1690604"/>
    <lineage>
        <taxon>Eukaryota</taxon>
        <taxon>Fungi</taxon>
        <taxon>Dikarya</taxon>
        <taxon>Ascomycota</taxon>
        <taxon>Pezizomycotina</taxon>
        <taxon>Eurotiomycetes</taxon>
        <taxon>Chaetothyriomycetidae</taxon>
        <taxon>Chaetothyriales</taxon>
        <taxon>Trichomeriaceae</taxon>
        <taxon>Lithohypha</taxon>
    </lineage>
</organism>
<dbReference type="GO" id="GO:0010142">
    <property type="term" value="P:farnesyl diphosphate biosynthetic process, mevalonate pathway"/>
    <property type="evidence" value="ECO:0007669"/>
    <property type="project" value="TreeGrafter"/>
</dbReference>
<dbReference type="RefSeq" id="XP_064756740.1">
    <property type="nucleotide sequence ID" value="XM_064897790.1"/>
</dbReference>
<evidence type="ECO:0000256" key="4">
    <source>
        <dbReference type="ARBA" id="ARBA00022741"/>
    </source>
</evidence>
<dbReference type="GO" id="GO:0019287">
    <property type="term" value="P:isopentenyl diphosphate biosynthetic process, mevalonate pathway"/>
    <property type="evidence" value="ECO:0007669"/>
    <property type="project" value="TreeGrafter"/>
</dbReference>
<evidence type="ECO:0000256" key="6">
    <source>
        <dbReference type="ARBA" id="ARBA00022840"/>
    </source>
</evidence>
<evidence type="ECO:0000256" key="1">
    <source>
        <dbReference type="ARBA" id="ARBA00005017"/>
    </source>
</evidence>
<dbReference type="InterPro" id="IPR020568">
    <property type="entry name" value="Ribosomal_Su5_D2-typ_SF"/>
</dbReference>
<keyword evidence="6" id="KW-0067">ATP-binding</keyword>
<name>A0AAN7SYZ4_9EURO</name>
<dbReference type="GO" id="GO:0004631">
    <property type="term" value="F:phosphomevalonate kinase activity"/>
    <property type="evidence" value="ECO:0007669"/>
    <property type="project" value="UniProtKB-EC"/>
</dbReference>
<keyword evidence="5 7" id="KW-0418">Kinase</keyword>
<keyword evidence="4" id="KW-0547">Nucleotide-binding</keyword>
<evidence type="ECO:0000256" key="2">
    <source>
        <dbReference type="ARBA" id="ARBA00012958"/>
    </source>
</evidence>
<comment type="caution">
    <text evidence="7">The sequence shown here is derived from an EMBL/GenBank/DDBJ whole genome shotgun (WGS) entry which is preliminary data.</text>
</comment>
<dbReference type="EC" id="2.7.4.2" evidence="2"/>
<dbReference type="AlphaFoldDB" id="A0AAN7SYZ4"/>
<dbReference type="SUPFAM" id="SSF54211">
    <property type="entry name" value="Ribosomal protein S5 domain 2-like"/>
    <property type="match status" value="1"/>
</dbReference>
<evidence type="ECO:0000313" key="7">
    <source>
        <dbReference type="EMBL" id="KAK5085538.1"/>
    </source>
</evidence>
<dbReference type="GO" id="GO:0005777">
    <property type="term" value="C:peroxisome"/>
    <property type="evidence" value="ECO:0007669"/>
    <property type="project" value="TreeGrafter"/>
</dbReference>
<keyword evidence="3 7" id="KW-0808">Transferase</keyword>
<gene>
    <name evidence="7" type="primary">ERG8</name>
    <name evidence="7" type="ORF">LTR05_004823</name>
</gene>